<evidence type="ECO:0000313" key="2">
    <source>
        <dbReference type="Proteomes" id="UP001234297"/>
    </source>
</evidence>
<evidence type="ECO:0000313" key="1">
    <source>
        <dbReference type="EMBL" id="KAJ8628730.1"/>
    </source>
</evidence>
<sequence>MLLMMGVKEKAKVARQKAAVKPKPESETVIKISPDTEKGGRNGETNSLTNQKNVCEKSSKIKVTYVLTARRKAAFGINAINDIDSAGAENQLAAVDYVEDIYKFYRLMETPSGVPDYMTTWANSLRRTIRCNQSLSNWLIEVHNEFELMPETLYYLTMHIINQYLSMRTVLRRELQSVGVSAMFIASKYEEIWAPEVNDFLCITDMAYTREGILRMEEHSE</sequence>
<dbReference type="Proteomes" id="UP001234297">
    <property type="component" value="Chromosome 7"/>
</dbReference>
<name>A0ACC2L647_PERAE</name>
<keyword evidence="2" id="KW-1185">Reference proteome</keyword>
<dbReference type="EMBL" id="CM056815">
    <property type="protein sequence ID" value="KAJ8628730.1"/>
    <property type="molecule type" value="Genomic_DNA"/>
</dbReference>
<comment type="caution">
    <text evidence="1">The sequence shown here is derived from an EMBL/GenBank/DDBJ whole genome shotgun (WGS) entry which is preliminary data.</text>
</comment>
<accession>A0ACC2L647</accession>
<protein>
    <submittedName>
        <fullName evidence="1">Uncharacterized protein</fullName>
    </submittedName>
</protein>
<organism evidence="1 2">
    <name type="scientific">Persea americana</name>
    <name type="common">Avocado</name>
    <dbReference type="NCBI Taxonomy" id="3435"/>
    <lineage>
        <taxon>Eukaryota</taxon>
        <taxon>Viridiplantae</taxon>
        <taxon>Streptophyta</taxon>
        <taxon>Embryophyta</taxon>
        <taxon>Tracheophyta</taxon>
        <taxon>Spermatophyta</taxon>
        <taxon>Magnoliopsida</taxon>
        <taxon>Magnoliidae</taxon>
        <taxon>Laurales</taxon>
        <taxon>Lauraceae</taxon>
        <taxon>Persea</taxon>
    </lineage>
</organism>
<gene>
    <name evidence="1" type="ORF">MRB53_022053</name>
</gene>
<reference evidence="1 2" key="1">
    <citation type="journal article" date="2022" name="Hortic Res">
        <title>A haplotype resolved chromosomal level avocado genome allows analysis of novel avocado genes.</title>
        <authorList>
            <person name="Nath O."/>
            <person name="Fletcher S.J."/>
            <person name="Hayward A."/>
            <person name="Shaw L.M."/>
            <person name="Masouleh A.K."/>
            <person name="Furtado A."/>
            <person name="Henry R.J."/>
            <person name="Mitter N."/>
        </authorList>
    </citation>
    <scope>NUCLEOTIDE SEQUENCE [LARGE SCALE GENOMIC DNA]</scope>
    <source>
        <strain evidence="2">cv. Hass</strain>
    </source>
</reference>
<proteinExistence type="predicted"/>